<reference evidence="1 2" key="1">
    <citation type="submission" date="2016-12" db="EMBL/GenBank/DDBJ databases">
        <title>Trade-off between light-utilization and light-protection in marine flavobacteria.</title>
        <authorList>
            <person name="Kumagai Y."/>
            <person name="Yoshizawa S."/>
            <person name="Kogure K."/>
            <person name="Iwasaki W."/>
        </authorList>
    </citation>
    <scope>NUCLEOTIDE SEQUENCE [LARGE SCALE GENOMIC DNA]</scope>
    <source>
        <strain evidence="1 2">ATCC 43844</strain>
    </source>
</reference>
<comment type="caution">
    <text evidence="1">The sequence shown here is derived from an EMBL/GenBank/DDBJ whole genome shotgun (WGS) entry which is preliminary data.</text>
</comment>
<organism evidence="1 2">
    <name type="scientific">Polaribacter glomeratus</name>
    <dbReference type="NCBI Taxonomy" id="102"/>
    <lineage>
        <taxon>Bacteria</taxon>
        <taxon>Pseudomonadati</taxon>
        <taxon>Bacteroidota</taxon>
        <taxon>Flavobacteriia</taxon>
        <taxon>Flavobacteriales</taxon>
        <taxon>Flavobacteriaceae</taxon>
    </lineage>
</organism>
<accession>A0A2S7WX56</accession>
<name>A0A2S7WX56_9FLAO</name>
<evidence type="ECO:0000313" key="1">
    <source>
        <dbReference type="EMBL" id="PQJ81961.1"/>
    </source>
</evidence>
<evidence type="ECO:0000313" key="2">
    <source>
        <dbReference type="Proteomes" id="UP000239068"/>
    </source>
</evidence>
<protein>
    <submittedName>
        <fullName evidence="1">Uncharacterized protein</fullName>
    </submittedName>
</protein>
<dbReference type="AlphaFoldDB" id="A0A2S7WX56"/>
<dbReference type="EMBL" id="MSCM01000001">
    <property type="protein sequence ID" value="PQJ81961.1"/>
    <property type="molecule type" value="Genomic_DNA"/>
</dbReference>
<keyword evidence="2" id="KW-1185">Reference proteome</keyword>
<proteinExistence type="predicted"/>
<dbReference type="Proteomes" id="UP000239068">
    <property type="component" value="Unassembled WGS sequence"/>
</dbReference>
<sequence>MKQVKTNYFIVKKILLTLHLIFLLVFSGLGQTITSDVQGHTNGQSLANPCRIVNNSETFWFTLFGGATTNHFYRTAEGSCGGGGLSHIYSRRIAQTTWPIEPASGNEVDLGSMRFDNVFACFVFNFDLSVKDFKNNVSTETQTFSVTGINSIFTSNSNFNDVEKIIISSSNLGNLGINNINWVAVITAVVAPKVSTTATSSITSTPATLVHKKLKDQVHGLHGQVFKIS</sequence>
<gene>
    <name evidence="1" type="ORF">BTO16_04960</name>
</gene>